<keyword evidence="6 8" id="KW-1133">Transmembrane helix</keyword>
<evidence type="ECO:0000256" key="4">
    <source>
        <dbReference type="ARBA" id="ARBA00022475"/>
    </source>
</evidence>
<proteinExistence type="inferred from homology"/>
<name>A0ABQ0AEX7_9GAMM</name>
<dbReference type="PROSITE" id="PS00216">
    <property type="entry name" value="SUGAR_TRANSPORT_1"/>
    <property type="match status" value="1"/>
</dbReference>
<keyword evidence="11" id="KW-1185">Reference proteome</keyword>
<keyword evidence="7 8" id="KW-0472">Membrane</keyword>
<evidence type="ECO:0000256" key="5">
    <source>
        <dbReference type="ARBA" id="ARBA00022692"/>
    </source>
</evidence>
<dbReference type="RefSeq" id="WP_353304510.1">
    <property type="nucleotide sequence ID" value="NZ_BAABWN010000020.1"/>
</dbReference>
<dbReference type="EMBL" id="BAABWN010000020">
    <property type="protein sequence ID" value="GAA6170191.1"/>
    <property type="molecule type" value="Genomic_DNA"/>
</dbReference>
<feature type="domain" description="Major facilitator superfamily (MFS) profile" evidence="9">
    <location>
        <begin position="11"/>
        <end position="398"/>
    </location>
</feature>
<feature type="transmembrane region" description="Helical" evidence="8">
    <location>
        <begin position="77"/>
        <end position="96"/>
    </location>
</feature>
<evidence type="ECO:0000256" key="3">
    <source>
        <dbReference type="ARBA" id="ARBA00022448"/>
    </source>
</evidence>
<feature type="transmembrane region" description="Helical" evidence="8">
    <location>
        <begin position="251"/>
        <end position="270"/>
    </location>
</feature>
<feature type="transmembrane region" description="Helical" evidence="8">
    <location>
        <begin position="216"/>
        <end position="245"/>
    </location>
</feature>
<feature type="transmembrane region" description="Helical" evidence="8">
    <location>
        <begin position="163"/>
        <end position="183"/>
    </location>
</feature>
<dbReference type="InterPro" id="IPR005829">
    <property type="entry name" value="Sugar_transporter_CS"/>
</dbReference>
<evidence type="ECO:0000313" key="10">
    <source>
        <dbReference type="EMBL" id="GAA6170191.1"/>
    </source>
</evidence>
<feature type="transmembrane region" description="Helical" evidence="8">
    <location>
        <begin position="282"/>
        <end position="305"/>
    </location>
</feature>
<dbReference type="InterPro" id="IPR004812">
    <property type="entry name" value="Efflux_drug-R_Bcr/CmlA"/>
</dbReference>
<dbReference type="PANTHER" id="PTHR23502">
    <property type="entry name" value="MAJOR FACILITATOR SUPERFAMILY"/>
    <property type="match status" value="1"/>
</dbReference>
<feature type="transmembrane region" description="Helical" evidence="8">
    <location>
        <begin position="344"/>
        <end position="367"/>
    </location>
</feature>
<feature type="transmembrane region" description="Helical" evidence="8">
    <location>
        <begin position="311"/>
        <end position="332"/>
    </location>
</feature>
<evidence type="ECO:0000256" key="6">
    <source>
        <dbReference type="ARBA" id="ARBA00022989"/>
    </source>
</evidence>
<organism evidence="10 11">
    <name type="scientific">Sessilibacter corallicola</name>
    <dbReference type="NCBI Taxonomy" id="2904075"/>
    <lineage>
        <taxon>Bacteria</taxon>
        <taxon>Pseudomonadati</taxon>
        <taxon>Pseudomonadota</taxon>
        <taxon>Gammaproteobacteria</taxon>
        <taxon>Cellvibrionales</taxon>
        <taxon>Cellvibrionaceae</taxon>
        <taxon>Sessilibacter</taxon>
    </lineage>
</organism>
<feature type="transmembrane region" description="Helical" evidence="8">
    <location>
        <begin position="135"/>
        <end position="157"/>
    </location>
</feature>
<keyword evidence="4" id="KW-1003">Cell membrane</keyword>
<gene>
    <name evidence="10" type="ORF">NBRC116591_40040</name>
</gene>
<comment type="caution">
    <text evidence="10">The sequence shown here is derived from an EMBL/GenBank/DDBJ whole genome shotgun (WGS) entry which is preliminary data.</text>
</comment>
<dbReference type="Proteomes" id="UP001465153">
    <property type="component" value="Unassembled WGS sequence"/>
</dbReference>
<protein>
    <recommendedName>
        <fullName evidence="8">Bcr/CflA family efflux transporter</fullName>
    </recommendedName>
</protein>
<dbReference type="Pfam" id="PF07690">
    <property type="entry name" value="MFS_1"/>
    <property type="match status" value="1"/>
</dbReference>
<dbReference type="InterPro" id="IPR036259">
    <property type="entry name" value="MFS_trans_sf"/>
</dbReference>
<dbReference type="SUPFAM" id="SSF103473">
    <property type="entry name" value="MFS general substrate transporter"/>
    <property type="match status" value="1"/>
</dbReference>
<evidence type="ECO:0000259" key="9">
    <source>
        <dbReference type="PROSITE" id="PS50850"/>
    </source>
</evidence>
<dbReference type="InterPro" id="IPR011701">
    <property type="entry name" value="MFS"/>
</dbReference>
<dbReference type="NCBIfam" id="TIGR00710">
    <property type="entry name" value="efflux_Bcr_CflA"/>
    <property type="match status" value="1"/>
</dbReference>
<dbReference type="PANTHER" id="PTHR23502:SF132">
    <property type="entry name" value="POLYAMINE TRANSPORTER 2-RELATED"/>
    <property type="match status" value="1"/>
</dbReference>
<keyword evidence="8" id="KW-0997">Cell inner membrane</keyword>
<comment type="similarity">
    <text evidence="2 8">Belongs to the major facilitator superfamily. Bcr/CmlA family.</text>
</comment>
<evidence type="ECO:0000256" key="1">
    <source>
        <dbReference type="ARBA" id="ARBA00004651"/>
    </source>
</evidence>
<accession>A0ABQ0AEX7</accession>
<evidence type="ECO:0000256" key="7">
    <source>
        <dbReference type="ARBA" id="ARBA00023136"/>
    </source>
</evidence>
<evidence type="ECO:0000313" key="11">
    <source>
        <dbReference type="Proteomes" id="UP001465153"/>
    </source>
</evidence>
<dbReference type="CDD" id="cd17320">
    <property type="entry name" value="MFS_MdfA_MDR_like"/>
    <property type="match status" value="1"/>
</dbReference>
<dbReference type="Gene3D" id="1.20.1720.10">
    <property type="entry name" value="Multidrug resistance protein D"/>
    <property type="match status" value="1"/>
</dbReference>
<sequence>MNAQQTVQKAPILLLALTVALTPFSIDAYLPALPTIAEEFNTSIHYIELSISFFLVGYAIGQLCGGPISDSIGRRKSIFIGLTLFCVGTVAVILSNSPETLWISRFIQAIGGGLTGVNPPAIIRDVSSGREAARNLSRVVIIMMIAPLIAPIIGTSILAVSNWHAIFVFLLVYALGIFITVTLKLPETRRLPSHTTPIKKENALQKYLYVAKNRYAMGYVFANCCSYAGLFAYVTTASFIFIEYFGFTKEVFPIFFAINVATLAAFNRVNVHLLSYYNPHQLLTAGQVALFSVSVVIFLYCYLTPSPSQWVFIPLLVAYCAALGLISSNATVSTIEYFPNHAATATAFIGANSFLWGAGSGFVYAYFADGSLTPIAAVFLGASALGICLRNILQIKGTPSIQ</sequence>
<feature type="transmembrane region" description="Helical" evidence="8">
    <location>
        <begin position="102"/>
        <end position="123"/>
    </location>
</feature>
<evidence type="ECO:0000256" key="8">
    <source>
        <dbReference type="RuleBase" id="RU365088"/>
    </source>
</evidence>
<evidence type="ECO:0000256" key="2">
    <source>
        <dbReference type="ARBA" id="ARBA00006236"/>
    </source>
</evidence>
<comment type="subcellular location">
    <subcellularLocation>
        <location evidence="8">Cell inner membrane</location>
        <topology evidence="8">Multi-pass membrane protein</topology>
    </subcellularLocation>
    <subcellularLocation>
        <location evidence="1">Cell membrane</location>
        <topology evidence="1">Multi-pass membrane protein</topology>
    </subcellularLocation>
</comment>
<dbReference type="PROSITE" id="PS50850">
    <property type="entry name" value="MFS"/>
    <property type="match status" value="1"/>
</dbReference>
<feature type="transmembrane region" description="Helical" evidence="8">
    <location>
        <begin position="373"/>
        <end position="393"/>
    </location>
</feature>
<keyword evidence="5 8" id="KW-0812">Transmembrane</keyword>
<keyword evidence="3 8" id="KW-0813">Transport</keyword>
<reference evidence="10 11" key="1">
    <citation type="submission" date="2024-04" db="EMBL/GenBank/DDBJ databases">
        <title>Draft genome sequence of Sessilibacter corallicola NBRC 116591.</title>
        <authorList>
            <person name="Miyakawa T."/>
            <person name="Kusuya Y."/>
            <person name="Miura T."/>
        </authorList>
    </citation>
    <scope>NUCLEOTIDE SEQUENCE [LARGE SCALE GENOMIC DNA]</scope>
    <source>
        <strain evidence="10 11">KU-00831-HH</strain>
    </source>
</reference>
<feature type="transmembrane region" description="Helical" evidence="8">
    <location>
        <begin position="12"/>
        <end position="32"/>
    </location>
</feature>
<feature type="transmembrane region" description="Helical" evidence="8">
    <location>
        <begin position="44"/>
        <end position="65"/>
    </location>
</feature>
<dbReference type="InterPro" id="IPR020846">
    <property type="entry name" value="MFS_dom"/>
</dbReference>